<accession>A0A0C2TJ83</accession>
<dbReference type="AlphaFoldDB" id="A0A0C2TJ83"/>
<dbReference type="InParanoid" id="A0A0C2TJ83"/>
<dbReference type="HOGENOM" id="CLU_1209539_0_0_1"/>
<evidence type="ECO:0000313" key="2">
    <source>
        <dbReference type="Proteomes" id="UP000054549"/>
    </source>
</evidence>
<protein>
    <submittedName>
        <fullName evidence="1">Uncharacterized protein</fullName>
    </submittedName>
</protein>
<dbReference type="Proteomes" id="UP000054549">
    <property type="component" value="Unassembled WGS sequence"/>
</dbReference>
<sequence>MAWCPLLDSIDVQITEHPPYSNSNLFRIRPVEHAVLKNIKFCFLYDSYTILESLVVPGLKTLSLCDDTVINIRSSSRIYSNPLGLLNRSHCDLRELQIVRCCFSQPELMEYLEHRSCRTLTCLRVENDGHMLMTDEFLLRLTRVDGKAEDSLCPELTHLALTYYCSGNTSAGLLGRMVLSRSRKMERNRLESFELLTDASGFAETDKALLKCAEENGLKLCIKSGSIRW</sequence>
<name>A0A0C2TJ83_AMAMK</name>
<organism evidence="1 2">
    <name type="scientific">Amanita muscaria (strain Koide BX008)</name>
    <dbReference type="NCBI Taxonomy" id="946122"/>
    <lineage>
        <taxon>Eukaryota</taxon>
        <taxon>Fungi</taxon>
        <taxon>Dikarya</taxon>
        <taxon>Basidiomycota</taxon>
        <taxon>Agaricomycotina</taxon>
        <taxon>Agaricomycetes</taxon>
        <taxon>Agaricomycetidae</taxon>
        <taxon>Agaricales</taxon>
        <taxon>Pluteineae</taxon>
        <taxon>Amanitaceae</taxon>
        <taxon>Amanita</taxon>
    </lineage>
</organism>
<reference evidence="1 2" key="1">
    <citation type="submission" date="2014-04" db="EMBL/GenBank/DDBJ databases">
        <title>Evolutionary Origins and Diversification of the Mycorrhizal Mutualists.</title>
        <authorList>
            <consortium name="DOE Joint Genome Institute"/>
            <consortium name="Mycorrhizal Genomics Consortium"/>
            <person name="Kohler A."/>
            <person name="Kuo A."/>
            <person name="Nagy L.G."/>
            <person name="Floudas D."/>
            <person name="Copeland A."/>
            <person name="Barry K.W."/>
            <person name="Cichocki N."/>
            <person name="Veneault-Fourrey C."/>
            <person name="LaButti K."/>
            <person name="Lindquist E.A."/>
            <person name="Lipzen A."/>
            <person name="Lundell T."/>
            <person name="Morin E."/>
            <person name="Murat C."/>
            <person name="Riley R."/>
            <person name="Ohm R."/>
            <person name="Sun H."/>
            <person name="Tunlid A."/>
            <person name="Henrissat B."/>
            <person name="Grigoriev I.V."/>
            <person name="Hibbett D.S."/>
            <person name="Martin F."/>
        </authorList>
    </citation>
    <scope>NUCLEOTIDE SEQUENCE [LARGE SCALE GENOMIC DNA]</scope>
    <source>
        <strain evidence="1 2">Koide BX008</strain>
    </source>
</reference>
<dbReference type="EMBL" id="KN818233">
    <property type="protein sequence ID" value="KIL67014.1"/>
    <property type="molecule type" value="Genomic_DNA"/>
</dbReference>
<evidence type="ECO:0000313" key="1">
    <source>
        <dbReference type="EMBL" id="KIL67014.1"/>
    </source>
</evidence>
<gene>
    <name evidence="1" type="ORF">M378DRAFT_159970</name>
</gene>
<proteinExistence type="predicted"/>
<keyword evidence="2" id="KW-1185">Reference proteome</keyword>